<evidence type="ECO:0000313" key="15">
    <source>
        <dbReference type="EMBL" id="KAJ8909428.1"/>
    </source>
</evidence>
<evidence type="ECO:0000313" key="16">
    <source>
        <dbReference type="Proteomes" id="UP001159042"/>
    </source>
</evidence>
<feature type="domain" description="DDE Tnp4" evidence="14">
    <location>
        <begin position="146"/>
        <end position="297"/>
    </location>
</feature>
<comment type="caution">
    <text evidence="15">The sequence shown here is derived from an EMBL/GenBank/DDBJ whole genome shotgun (WGS) entry which is preliminary data.</text>
</comment>
<dbReference type="Proteomes" id="UP001159042">
    <property type="component" value="Unassembled WGS sequence"/>
</dbReference>
<dbReference type="GO" id="GO:0004518">
    <property type="term" value="F:nuclease activity"/>
    <property type="evidence" value="ECO:0007669"/>
    <property type="project" value="UniProtKB-KW"/>
</dbReference>
<evidence type="ECO:0000256" key="6">
    <source>
        <dbReference type="ARBA" id="ARBA00022490"/>
    </source>
</evidence>
<comment type="function">
    <text evidence="12">Transposase-derived protein that may have nuclease activity. Does not have transposase activity.</text>
</comment>
<reference evidence="15 16" key="1">
    <citation type="journal article" date="2023" name="Insect Mol. Biol.">
        <title>Genome sequencing provides insights into the evolution of gene families encoding plant cell wall-degrading enzymes in longhorned beetles.</title>
        <authorList>
            <person name="Shin N.R."/>
            <person name="Okamura Y."/>
            <person name="Kirsch R."/>
            <person name="Pauchet Y."/>
        </authorList>
    </citation>
    <scope>NUCLEOTIDE SEQUENCE [LARGE SCALE GENOMIC DNA]</scope>
    <source>
        <strain evidence="15">EAD_L_NR</strain>
    </source>
</reference>
<evidence type="ECO:0000256" key="13">
    <source>
        <dbReference type="SAM" id="MobiDB-lite"/>
    </source>
</evidence>
<evidence type="ECO:0000256" key="12">
    <source>
        <dbReference type="ARBA" id="ARBA00045850"/>
    </source>
</evidence>
<evidence type="ECO:0000256" key="2">
    <source>
        <dbReference type="ARBA" id="ARBA00004123"/>
    </source>
</evidence>
<feature type="region of interest" description="Disordered" evidence="13">
    <location>
        <begin position="310"/>
        <end position="330"/>
    </location>
</feature>
<dbReference type="PANTHER" id="PTHR22930:SF85">
    <property type="entry name" value="GH03217P-RELATED"/>
    <property type="match status" value="1"/>
</dbReference>
<dbReference type="Pfam" id="PF13359">
    <property type="entry name" value="DDE_Tnp_4"/>
    <property type="match status" value="1"/>
</dbReference>
<evidence type="ECO:0000256" key="3">
    <source>
        <dbReference type="ARBA" id="ARBA00004496"/>
    </source>
</evidence>
<evidence type="ECO:0000256" key="7">
    <source>
        <dbReference type="ARBA" id="ARBA00022722"/>
    </source>
</evidence>
<dbReference type="EMBL" id="JANEYG010000576">
    <property type="protein sequence ID" value="KAJ8909428.1"/>
    <property type="molecule type" value="Genomic_DNA"/>
</dbReference>
<keyword evidence="7" id="KW-0540">Nuclease</keyword>
<evidence type="ECO:0000259" key="14">
    <source>
        <dbReference type="Pfam" id="PF13359"/>
    </source>
</evidence>
<comment type="cofactor">
    <cofactor evidence="1">
        <name>a divalent metal cation</name>
        <dbReference type="ChEBI" id="CHEBI:60240"/>
    </cofactor>
</comment>
<keyword evidence="8" id="KW-0479">Metal-binding</keyword>
<keyword evidence="9" id="KW-0378">Hydrolase</keyword>
<evidence type="ECO:0000256" key="11">
    <source>
        <dbReference type="ARBA" id="ARBA00030126"/>
    </source>
</evidence>
<organism evidence="15 16">
    <name type="scientific">Exocentrus adspersus</name>
    <dbReference type="NCBI Taxonomy" id="1586481"/>
    <lineage>
        <taxon>Eukaryota</taxon>
        <taxon>Metazoa</taxon>
        <taxon>Ecdysozoa</taxon>
        <taxon>Arthropoda</taxon>
        <taxon>Hexapoda</taxon>
        <taxon>Insecta</taxon>
        <taxon>Pterygota</taxon>
        <taxon>Neoptera</taxon>
        <taxon>Endopterygota</taxon>
        <taxon>Coleoptera</taxon>
        <taxon>Polyphaga</taxon>
        <taxon>Cucujiformia</taxon>
        <taxon>Chrysomeloidea</taxon>
        <taxon>Cerambycidae</taxon>
        <taxon>Lamiinae</taxon>
        <taxon>Acanthocinini</taxon>
        <taxon>Exocentrus</taxon>
    </lineage>
</organism>
<keyword evidence="6" id="KW-0963">Cytoplasm</keyword>
<keyword evidence="16" id="KW-1185">Reference proteome</keyword>
<name>A0AAV8V5Q7_9CUCU</name>
<dbReference type="GO" id="GO:0016787">
    <property type="term" value="F:hydrolase activity"/>
    <property type="evidence" value="ECO:0007669"/>
    <property type="project" value="UniProtKB-KW"/>
</dbReference>
<dbReference type="GO" id="GO:0046872">
    <property type="term" value="F:metal ion binding"/>
    <property type="evidence" value="ECO:0007669"/>
    <property type="project" value="UniProtKB-KW"/>
</dbReference>
<dbReference type="PRINTS" id="PR02086">
    <property type="entry name" value="PUTNUCHARBI1"/>
</dbReference>
<comment type="subcellular location">
    <subcellularLocation>
        <location evidence="3">Cytoplasm</location>
    </subcellularLocation>
    <subcellularLocation>
        <location evidence="2">Nucleus</location>
    </subcellularLocation>
</comment>
<proteinExistence type="inferred from homology"/>
<evidence type="ECO:0000256" key="8">
    <source>
        <dbReference type="ARBA" id="ARBA00022723"/>
    </source>
</evidence>
<comment type="similarity">
    <text evidence="4">Belongs to the HARBI1 family.</text>
</comment>
<dbReference type="InterPro" id="IPR045249">
    <property type="entry name" value="HARBI1-like"/>
</dbReference>
<protein>
    <recommendedName>
        <fullName evidence="5">Putative nuclease HARBI1</fullName>
    </recommendedName>
    <alternativeName>
        <fullName evidence="11">Harbinger transposase-derived nuclease</fullName>
    </alternativeName>
</protein>
<evidence type="ECO:0000256" key="10">
    <source>
        <dbReference type="ARBA" id="ARBA00023242"/>
    </source>
</evidence>
<evidence type="ECO:0000256" key="9">
    <source>
        <dbReference type="ARBA" id="ARBA00022801"/>
    </source>
</evidence>
<dbReference type="GO" id="GO:0005737">
    <property type="term" value="C:cytoplasm"/>
    <property type="evidence" value="ECO:0007669"/>
    <property type="project" value="UniProtKB-SubCell"/>
</dbReference>
<dbReference type="InterPro" id="IPR027806">
    <property type="entry name" value="HARBI1_dom"/>
</dbReference>
<dbReference type="GO" id="GO:0005634">
    <property type="term" value="C:nucleus"/>
    <property type="evidence" value="ECO:0007669"/>
    <property type="project" value="UniProtKB-SubCell"/>
</dbReference>
<evidence type="ECO:0000256" key="1">
    <source>
        <dbReference type="ARBA" id="ARBA00001968"/>
    </source>
</evidence>
<evidence type="ECO:0000256" key="5">
    <source>
        <dbReference type="ARBA" id="ARBA00015519"/>
    </source>
</evidence>
<gene>
    <name evidence="15" type="ORF">NQ315_016450</name>
</gene>
<evidence type="ECO:0000256" key="4">
    <source>
        <dbReference type="ARBA" id="ARBA00006958"/>
    </source>
</evidence>
<dbReference type="AlphaFoldDB" id="A0AAV8V5Q7"/>
<accession>A0AAV8V5Q7</accession>
<keyword evidence="10" id="KW-0539">Nucleus</keyword>
<dbReference type="InterPro" id="IPR026103">
    <property type="entry name" value="HARBI1_animal"/>
</dbReference>
<dbReference type="PANTHER" id="PTHR22930">
    <property type="match status" value="1"/>
</dbReference>
<sequence>MWSSSSNSDEDENVVRVPYRFRERHDFAFLSDQEFIERFRLNRAQFQDLLRDLYPVLQNHSNRWYGLQPSQKMWIALHWLGNGGQYHGVCDMHGVSKMTVCRCVHDFVDAVNQIKFNEVVSWPANTLDIIQGFHAMAGMPEVCGVIDGTLIKIDAPSINEAAYVDRHGKHSINCMAVCGPDMKFYYVSANWPGSVHDARVLRNSSLCRRMENGWRPHPNAVILGDSAYPLKEWLIPPTYEDALNPAQTAFNRAHKRTRRIIENAFGILKEKFPCLNHLRVNPVFAGNIFKCCVTLCNICKPNDGFGGIDQPVEDHGVDVDNAPNPEEEDPLPAAAAAAGGQARLQQFINHFRV</sequence>